<dbReference type="AlphaFoldDB" id="A0A1L9SKI6"/>
<feature type="transmembrane region" description="Helical" evidence="1">
    <location>
        <begin position="125"/>
        <end position="147"/>
    </location>
</feature>
<dbReference type="PANTHER" id="PTHR37013:SF3">
    <property type="entry name" value="INTEGRAL MEMBRANE PROTEIN (AFU_ORTHOLOGUE AFUA_1G05950)"/>
    <property type="match status" value="1"/>
</dbReference>
<dbReference type="GeneID" id="34609143"/>
<dbReference type="InterPro" id="IPR056120">
    <property type="entry name" value="DUF7703"/>
</dbReference>
<feature type="transmembrane region" description="Helical" evidence="1">
    <location>
        <begin position="167"/>
        <end position="185"/>
    </location>
</feature>
<feature type="transmembrane region" description="Helical" evidence="1">
    <location>
        <begin position="206"/>
        <end position="226"/>
    </location>
</feature>
<dbReference type="PANTHER" id="PTHR37013">
    <property type="entry name" value="INTEGRAL MEMBRANE PROTEIN (AFU_ORTHOLOGUE AFUA_1G05950)-RELATED"/>
    <property type="match status" value="1"/>
</dbReference>
<keyword evidence="1" id="KW-0472">Membrane</keyword>
<reference evidence="4" key="1">
    <citation type="journal article" date="2017" name="Genome Biol.">
        <title>Comparative genomics reveals high biological diversity and specific adaptations in the industrially and medically important fungal genus Aspergillus.</title>
        <authorList>
            <person name="de Vries R.P."/>
            <person name="Riley R."/>
            <person name="Wiebenga A."/>
            <person name="Aguilar-Osorio G."/>
            <person name="Amillis S."/>
            <person name="Uchima C.A."/>
            <person name="Anderluh G."/>
            <person name="Asadollahi M."/>
            <person name="Askin M."/>
            <person name="Barry K."/>
            <person name="Battaglia E."/>
            <person name="Bayram O."/>
            <person name="Benocci T."/>
            <person name="Braus-Stromeyer S.A."/>
            <person name="Caldana C."/>
            <person name="Canovas D."/>
            <person name="Cerqueira G.C."/>
            <person name="Chen F."/>
            <person name="Chen W."/>
            <person name="Choi C."/>
            <person name="Clum A."/>
            <person name="Dos Santos R.A."/>
            <person name="Damasio A.R."/>
            <person name="Diallinas G."/>
            <person name="Emri T."/>
            <person name="Fekete E."/>
            <person name="Flipphi M."/>
            <person name="Freyberg S."/>
            <person name="Gallo A."/>
            <person name="Gournas C."/>
            <person name="Habgood R."/>
            <person name="Hainaut M."/>
            <person name="Harispe M.L."/>
            <person name="Henrissat B."/>
            <person name="Hilden K.S."/>
            <person name="Hope R."/>
            <person name="Hossain A."/>
            <person name="Karabika E."/>
            <person name="Karaffa L."/>
            <person name="Karanyi Z."/>
            <person name="Krasevec N."/>
            <person name="Kuo A."/>
            <person name="Kusch H."/>
            <person name="LaButti K."/>
            <person name="Lagendijk E.L."/>
            <person name="Lapidus A."/>
            <person name="Levasseur A."/>
            <person name="Lindquist E."/>
            <person name="Lipzen A."/>
            <person name="Logrieco A.F."/>
            <person name="MacCabe A."/>
            <person name="Maekelae M.R."/>
            <person name="Malavazi I."/>
            <person name="Melin P."/>
            <person name="Meyer V."/>
            <person name="Mielnichuk N."/>
            <person name="Miskei M."/>
            <person name="Molnar A.P."/>
            <person name="Mule G."/>
            <person name="Ngan C.Y."/>
            <person name="Orejas M."/>
            <person name="Orosz E."/>
            <person name="Ouedraogo J.P."/>
            <person name="Overkamp K.M."/>
            <person name="Park H.-S."/>
            <person name="Perrone G."/>
            <person name="Piumi F."/>
            <person name="Punt P.J."/>
            <person name="Ram A.F."/>
            <person name="Ramon A."/>
            <person name="Rauscher S."/>
            <person name="Record E."/>
            <person name="Riano-Pachon D.M."/>
            <person name="Robert V."/>
            <person name="Roehrig J."/>
            <person name="Ruller R."/>
            <person name="Salamov A."/>
            <person name="Salih N.S."/>
            <person name="Samson R.A."/>
            <person name="Sandor E."/>
            <person name="Sanguinetti M."/>
            <person name="Schuetze T."/>
            <person name="Sepcic K."/>
            <person name="Shelest E."/>
            <person name="Sherlock G."/>
            <person name="Sophianopoulou V."/>
            <person name="Squina F.M."/>
            <person name="Sun H."/>
            <person name="Susca A."/>
            <person name="Todd R.B."/>
            <person name="Tsang A."/>
            <person name="Unkles S.E."/>
            <person name="van de Wiele N."/>
            <person name="van Rossen-Uffink D."/>
            <person name="Oliveira J.V."/>
            <person name="Vesth T.C."/>
            <person name="Visser J."/>
            <person name="Yu J.-H."/>
            <person name="Zhou M."/>
            <person name="Andersen M.R."/>
            <person name="Archer D.B."/>
            <person name="Baker S.E."/>
            <person name="Benoit I."/>
            <person name="Brakhage A.A."/>
            <person name="Braus G.H."/>
            <person name="Fischer R."/>
            <person name="Frisvad J.C."/>
            <person name="Goldman G.H."/>
            <person name="Houbraken J."/>
            <person name="Oakley B."/>
            <person name="Pocsi I."/>
            <person name="Scazzocchio C."/>
            <person name="Seiboth B."/>
            <person name="vanKuyk P.A."/>
            <person name="Wortman J."/>
            <person name="Dyer P.S."/>
            <person name="Grigoriev I.V."/>
        </authorList>
    </citation>
    <scope>NUCLEOTIDE SEQUENCE [LARGE SCALE GENOMIC DNA]</scope>
    <source>
        <strain evidence="4">CBS 506.65</strain>
    </source>
</reference>
<dbReference type="RefSeq" id="XP_022582116.1">
    <property type="nucleotide sequence ID" value="XM_022722678.1"/>
</dbReference>
<dbReference type="VEuPathDB" id="FungiDB:ASPZODRAFT_131150"/>
<proteinExistence type="predicted"/>
<keyword evidence="1" id="KW-0812">Transmembrane</keyword>
<protein>
    <recommendedName>
        <fullName evidence="2">DUF7703 domain-containing protein</fullName>
    </recommendedName>
</protein>
<dbReference type="STRING" id="1073090.A0A1L9SKI6"/>
<dbReference type="EMBL" id="KV878340">
    <property type="protein sequence ID" value="OJJ47606.1"/>
    <property type="molecule type" value="Genomic_DNA"/>
</dbReference>
<feature type="transmembrane region" description="Helical" evidence="1">
    <location>
        <begin position="54"/>
        <end position="76"/>
    </location>
</feature>
<sequence>MVYESSLGNGVSGDYRGHSLGVRITIATLAAISWYNAVELVILVFVTFHRFRGLYFWSLLVSSAVGLVWYSLGFLLKFFGLVSVQAAWLPVTMLTIGWWCMVTGQSVVLYSRLHLVMRNPPVLRWVLRMIVVDAVLLHLPTTVLTYGANLHPANYAFVYGYSVMEKIQMTGFFLQETILSSLYIWETVRLLRMDPSREKRRIMYELIVINAVIILMDVVLLILEYMNNYIMETILKGTIYSIKLKLEFAVLGKLVRLVGRQQQQQAPSVVLPVSLPPAPTNFPDFVDSSRFTSDVTHAASPATLSSSSRRTNHPWMDADAVSIAMFEHSPSVRETRRSDLSVSWSGETKTSPVDFTERTKYSYSHDVER</sequence>
<evidence type="ECO:0000259" key="2">
    <source>
        <dbReference type="Pfam" id="PF24802"/>
    </source>
</evidence>
<keyword evidence="1" id="KW-1133">Transmembrane helix</keyword>
<keyword evidence="4" id="KW-1185">Reference proteome</keyword>
<feature type="domain" description="DUF7703" evidence="2">
    <location>
        <begin position="26"/>
        <end position="256"/>
    </location>
</feature>
<evidence type="ECO:0000313" key="4">
    <source>
        <dbReference type="Proteomes" id="UP000184188"/>
    </source>
</evidence>
<evidence type="ECO:0000256" key="1">
    <source>
        <dbReference type="SAM" id="Phobius"/>
    </source>
</evidence>
<feature type="transmembrane region" description="Helical" evidence="1">
    <location>
        <begin position="20"/>
        <end position="47"/>
    </location>
</feature>
<name>A0A1L9SKI6_9EURO</name>
<dbReference type="Proteomes" id="UP000184188">
    <property type="component" value="Unassembled WGS sequence"/>
</dbReference>
<accession>A0A1L9SKI6</accession>
<dbReference type="OrthoDB" id="405906at2759"/>
<organism evidence="3 4">
    <name type="scientific">Penicilliopsis zonata CBS 506.65</name>
    <dbReference type="NCBI Taxonomy" id="1073090"/>
    <lineage>
        <taxon>Eukaryota</taxon>
        <taxon>Fungi</taxon>
        <taxon>Dikarya</taxon>
        <taxon>Ascomycota</taxon>
        <taxon>Pezizomycotina</taxon>
        <taxon>Eurotiomycetes</taxon>
        <taxon>Eurotiomycetidae</taxon>
        <taxon>Eurotiales</taxon>
        <taxon>Aspergillaceae</taxon>
        <taxon>Penicilliopsis</taxon>
    </lineage>
</organism>
<gene>
    <name evidence="3" type="ORF">ASPZODRAFT_131150</name>
</gene>
<dbReference type="Pfam" id="PF24802">
    <property type="entry name" value="DUF7703"/>
    <property type="match status" value="1"/>
</dbReference>
<feature type="transmembrane region" description="Helical" evidence="1">
    <location>
        <begin position="96"/>
        <end position="113"/>
    </location>
</feature>
<evidence type="ECO:0000313" key="3">
    <source>
        <dbReference type="EMBL" id="OJJ47606.1"/>
    </source>
</evidence>